<sequence length="50" mass="5452">MSKFALAPARPAPLMGEHSREIAHDILGLEEDVVDRLFSDSILFEPSGDA</sequence>
<organism evidence="1 2">
    <name type="scientific">Altererythrobacter epoxidivorans</name>
    <dbReference type="NCBI Taxonomy" id="361183"/>
    <lineage>
        <taxon>Bacteria</taxon>
        <taxon>Pseudomonadati</taxon>
        <taxon>Pseudomonadota</taxon>
        <taxon>Alphaproteobacteria</taxon>
        <taxon>Sphingomonadales</taxon>
        <taxon>Erythrobacteraceae</taxon>
        <taxon>Altererythrobacter</taxon>
    </lineage>
</organism>
<accession>A0A0M5KYW2</accession>
<evidence type="ECO:0000313" key="2">
    <source>
        <dbReference type="Proteomes" id="UP000057938"/>
    </source>
</evidence>
<proteinExistence type="predicted"/>
<protein>
    <submittedName>
        <fullName evidence="1">Uncharacterized protein</fullName>
    </submittedName>
</protein>
<dbReference type="InterPro" id="IPR023606">
    <property type="entry name" value="CoA-Trfase_III_dom_1_sf"/>
</dbReference>
<dbReference type="Proteomes" id="UP000057938">
    <property type="component" value="Chromosome"/>
</dbReference>
<dbReference type="STRING" id="361183.AMC99_02088"/>
<dbReference type="AlphaFoldDB" id="A0A0M5KYW2"/>
<name>A0A0M5KYW2_9SPHN</name>
<keyword evidence="2" id="KW-1185">Reference proteome</keyword>
<reference evidence="1 2" key="1">
    <citation type="submission" date="2015-09" db="EMBL/GenBank/DDBJ databases">
        <title>Complete genome sequence of a benzo[a]pyrene-degrading bacterium Altererythrobacter epoxidivorans CGMCC 1.7731T.</title>
        <authorList>
            <person name="Li Z."/>
            <person name="Cheng H."/>
            <person name="Huo Y."/>
            <person name="Xu X."/>
        </authorList>
    </citation>
    <scope>NUCLEOTIDE SEQUENCE [LARGE SCALE GENOMIC DNA]</scope>
    <source>
        <strain evidence="1 2">CGMCC 1.7731</strain>
    </source>
</reference>
<dbReference type="EMBL" id="CP012669">
    <property type="protein sequence ID" value="ALE17374.1"/>
    <property type="molecule type" value="Genomic_DNA"/>
</dbReference>
<evidence type="ECO:0000313" key="1">
    <source>
        <dbReference type="EMBL" id="ALE17374.1"/>
    </source>
</evidence>
<gene>
    <name evidence="1" type="ORF">AMC99_02088</name>
</gene>
<dbReference type="PATRIC" id="fig|361183.4.peg.2056"/>
<dbReference type="SUPFAM" id="SSF89796">
    <property type="entry name" value="CoA-transferase family III (CaiB/BaiF)"/>
    <property type="match status" value="1"/>
</dbReference>
<dbReference type="KEGG" id="aep:AMC99_02088"/>